<protein>
    <submittedName>
        <fullName evidence="3">Glycosyltransferase</fullName>
    </submittedName>
</protein>
<dbReference type="InterPro" id="IPR001296">
    <property type="entry name" value="Glyco_trans_1"/>
</dbReference>
<dbReference type="PATRIC" id="fig|1678841.3.peg.1453"/>
<dbReference type="EMBL" id="DF968182">
    <property type="protein sequence ID" value="GAP43138.1"/>
    <property type="molecule type" value="Genomic_DNA"/>
</dbReference>
<dbReference type="OrthoDB" id="9801609at2"/>
<name>A0A0S7BY46_9BACT</name>
<dbReference type="GO" id="GO:0009103">
    <property type="term" value="P:lipopolysaccharide biosynthetic process"/>
    <property type="evidence" value="ECO:0007669"/>
    <property type="project" value="TreeGrafter"/>
</dbReference>
<dbReference type="PANTHER" id="PTHR46401:SF2">
    <property type="entry name" value="GLYCOSYLTRANSFERASE WBBK-RELATED"/>
    <property type="match status" value="1"/>
</dbReference>
<reference evidence="3" key="1">
    <citation type="journal article" date="2015" name="Genome Announc.">
        <title>Draft Genome Sequence of Bacteroidales Strain TBC1, a Novel Isolate from a Methanogenic Wastewater Treatment System.</title>
        <authorList>
            <person name="Tourlousse D.M."/>
            <person name="Matsuura N."/>
            <person name="Sun L."/>
            <person name="Toyonaga M."/>
            <person name="Kuroda K."/>
            <person name="Ohashi A."/>
            <person name="Cruz R."/>
            <person name="Yamaguchi T."/>
            <person name="Sekiguchi Y."/>
        </authorList>
    </citation>
    <scope>NUCLEOTIDE SEQUENCE [LARGE SCALE GENOMIC DNA]</scope>
    <source>
        <strain evidence="3">TBC1</strain>
    </source>
</reference>
<evidence type="ECO:0000256" key="1">
    <source>
        <dbReference type="ARBA" id="ARBA00022679"/>
    </source>
</evidence>
<dbReference type="Gene3D" id="3.40.50.2000">
    <property type="entry name" value="Glycogen Phosphorylase B"/>
    <property type="match status" value="2"/>
</dbReference>
<sequence length="399" mass="46153">MKLIINASNVHVGGMLQVAISFINELVYFPGNEYHIFLSAEVESQISGKGFPDNFSFYSFLAFSGEPGGVKKRWLSYRRLSRLKLLERVIKPDVVFTVFGPTFWKPSAPHIAGFAIPFFVYRDSPYFNVISKVELLKRNFVNLVKEWLFTRYVDYLVVETEEVRQRLISIFKIDEKRIFQVHNTYSNIYNHPAQWSDRIKLPERLKGELRLVTISANHRYKNLEIINRVIDELKALEPDLRVKFILTIRKEQFDGLQPSNRKSVHFTDRINVEDCPHLYRQCDFMFLPSLLDCFSASYPEAMKMGLPILTSDLSFARNVCGEAAVYFNPLDARDIAEKILLLYHDPVLQARMVAYGKRKLPEFGTARERAARYLQLAAEAARSPLSKGLHSEIKEPVLS</sequence>
<dbReference type="GO" id="GO:0016757">
    <property type="term" value="F:glycosyltransferase activity"/>
    <property type="evidence" value="ECO:0007669"/>
    <property type="project" value="InterPro"/>
</dbReference>
<dbReference type="CDD" id="cd03801">
    <property type="entry name" value="GT4_PimA-like"/>
    <property type="match status" value="1"/>
</dbReference>
<dbReference type="PANTHER" id="PTHR46401">
    <property type="entry name" value="GLYCOSYLTRANSFERASE WBBK-RELATED"/>
    <property type="match status" value="1"/>
</dbReference>
<dbReference type="STRING" id="1678841.TBC1_111280"/>
<evidence type="ECO:0000259" key="2">
    <source>
        <dbReference type="Pfam" id="PF00534"/>
    </source>
</evidence>
<dbReference type="RefSeq" id="WP_062039912.1">
    <property type="nucleotide sequence ID" value="NZ_DF968182.1"/>
</dbReference>
<dbReference type="SUPFAM" id="SSF53756">
    <property type="entry name" value="UDP-Glycosyltransferase/glycogen phosphorylase"/>
    <property type="match status" value="1"/>
</dbReference>
<dbReference type="Proteomes" id="UP000053091">
    <property type="component" value="Unassembled WGS sequence"/>
</dbReference>
<dbReference type="AlphaFoldDB" id="A0A0S7BY46"/>
<evidence type="ECO:0000313" key="3">
    <source>
        <dbReference type="EMBL" id="GAP43138.1"/>
    </source>
</evidence>
<feature type="domain" description="Glycosyl transferase family 1" evidence="2">
    <location>
        <begin position="210"/>
        <end position="358"/>
    </location>
</feature>
<dbReference type="Pfam" id="PF00534">
    <property type="entry name" value="Glycos_transf_1"/>
    <property type="match status" value="1"/>
</dbReference>
<evidence type="ECO:0000313" key="4">
    <source>
        <dbReference type="Proteomes" id="UP000053091"/>
    </source>
</evidence>
<gene>
    <name evidence="3" type="ORF">TBC1_111280</name>
</gene>
<organism evidence="3">
    <name type="scientific">Lentimicrobium saccharophilum</name>
    <dbReference type="NCBI Taxonomy" id="1678841"/>
    <lineage>
        <taxon>Bacteria</taxon>
        <taxon>Pseudomonadati</taxon>
        <taxon>Bacteroidota</taxon>
        <taxon>Bacteroidia</taxon>
        <taxon>Bacteroidales</taxon>
        <taxon>Lentimicrobiaceae</taxon>
        <taxon>Lentimicrobium</taxon>
    </lineage>
</organism>
<keyword evidence="4" id="KW-1185">Reference proteome</keyword>
<accession>A0A0S7BY46</accession>
<proteinExistence type="predicted"/>
<keyword evidence="1 3" id="KW-0808">Transferase</keyword>